<organism evidence="2 3">
    <name type="scientific">Variovorax paradoxus</name>
    <dbReference type="NCBI Taxonomy" id="34073"/>
    <lineage>
        <taxon>Bacteria</taxon>
        <taxon>Pseudomonadati</taxon>
        <taxon>Pseudomonadota</taxon>
        <taxon>Betaproteobacteria</taxon>
        <taxon>Burkholderiales</taxon>
        <taxon>Comamonadaceae</taxon>
        <taxon>Variovorax</taxon>
    </lineage>
</organism>
<evidence type="ECO:0000256" key="1">
    <source>
        <dbReference type="SAM" id="MobiDB-lite"/>
    </source>
</evidence>
<evidence type="ECO:0000313" key="2">
    <source>
        <dbReference type="EMBL" id="QFZ83514.1"/>
    </source>
</evidence>
<dbReference type="RefSeq" id="WP_153282227.1">
    <property type="nucleotide sequence ID" value="NZ_CP045644.1"/>
</dbReference>
<feature type="region of interest" description="Disordered" evidence="1">
    <location>
        <begin position="1"/>
        <end position="21"/>
    </location>
</feature>
<accession>A0A5Q0M4N7</accession>
<sequence>MHDFSIESPGNPPFLDESYQDPADKRNLSLQVKRTGVGITIYVDGLIFKDGEKVTLRVVDANTNTRATQCNAEYRADYENVRAKLAGRWTISESSEHVGPVR</sequence>
<reference evidence="2 3" key="1">
    <citation type="submission" date="2019-10" db="EMBL/GenBank/DDBJ databases">
        <title>Complete genome sequence of Variovorax paradoxus 5C-2.</title>
        <authorList>
            <person name="Gogoleva N.E."/>
            <person name="Balkin A.S."/>
        </authorList>
    </citation>
    <scope>NUCLEOTIDE SEQUENCE [LARGE SCALE GENOMIC DNA]</scope>
    <source>
        <strain evidence="2 3">5C-2</strain>
    </source>
</reference>
<dbReference type="AlphaFoldDB" id="A0A5Q0M4N7"/>
<name>A0A5Q0M4N7_VARPD</name>
<proteinExistence type="predicted"/>
<protein>
    <submittedName>
        <fullName evidence="2">Uncharacterized protein</fullName>
    </submittedName>
</protein>
<gene>
    <name evidence="2" type="ORF">GFK26_12460</name>
</gene>
<evidence type="ECO:0000313" key="3">
    <source>
        <dbReference type="Proteomes" id="UP000326780"/>
    </source>
</evidence>
<dbReference type="EMBL" id="CP045644">
    <property type="protein sequence ID" value="QFZ83514.1"/>
    <property type="molecule type" value="Genomic_DNA"/>
</dbReference>
<dbReference type="Proteomes" id="UP000326780">
    <property type="component" value="Chromosome"/>
</dbReference>